<organism evidence="1 2">
    <name type="scientific">Nocardioides kongjuensis</name>
    <dbReference type="NCBI Taxonomy" id="349522"/>
    <lineage>
        <taxon>Bacteria</taxon>
        <taxon>Bacillati</taxon>
        <taxon>Actinomycetota</taxon>
        <taxon>Actinomycetes</taxon>
        <taxon>Propionibacteriales</taxon>
        <taxon>Nocardioidaceae</taxon>
        <taxon>Nocardioides</taxon>
    </lineage>
</organism>
<dbReference type="InterPro" id="IPR029032">
    <property type="entry name" value="AhpD-like"/>
</dbReference>
<accession>A0A852RT41</accession>
<dbReference type="SUPFAM" id="SSF69118">
    <property type="entry name" value="AhpD-like"/>
    <property type="match status" value="1"/>
</dbReference>
<dbReference type="GO" id="GO:0004601">
    <property type="term" value="F:peroxidase activity"/>
    <property type="evidence" value="ECO:0007669"/>
    <property type="project" value="UniProtKB-KW"/>
</dbReference>
<keyword evidence="1" id="KW-0575">Peroxidase</keyword>
<dbReference type="Gene3D" id="1.20.1290.10">
    <property type="entry name" value="AhpD-like"/>
    <property type="match status" value="1"/>
</dbReference>
<comment type="caution">
    <text evidence="1">The sequence shown here is derived from an EMBL/GenBank/DDBJ whole genome shotgun (WGS) entry which is preliminary data.</text>
</comment>
<reference evidence="1 2" key="1">
    <citation type="submission" date="2020-07" db="EMBL/GenBank/DDBJ databases">
        <title>Sequencing the genomes of 1000 actinobacteria strains.</title>
        <authorList>
            <person name="Klenk H.-P."/>
        </authorList>
    </citation>
    <scope>NUCLEOTIDE SEQUENCE [LARGE SCALE GENOMIC DNA]</scope>
    <source>
        <strain evidence="1 2">DSM 19082</strain>
    </source>
</reference>
<dbReference type="Proteomes" id="UP000582231">
    <property type="component" value="Unassembled WGS sequence"/>
</dbReference>
<gene>
    <name evidence="1" type="ORF">BJ958_003586</name>
</gene>
<dbReference type="AlphaFoldDB" id="A0A852RT41"/>
<evidence type="ECO:0000313" key="1">
    <source>
        <dbReference type="EMBL" id="NYD32040.1"/>
    </source>
</evidence>
<dbReference type="RefSeq" id="WP_179728269.1">
    <property type="nucleotide sequence ID" value="NZ_BAABEF010000001.1"/>
</dbReference>
<name>A0A852RT41_9ACTN</name>
<evidence type="ECO:0000313" key="2">
    <source>
        <dbReference type="Proteomes" id="UP000582231"/>
    </source>
</evidence>
<dbReference type="EMBL" id="JACCBF010000001">
    <property type="protein sequence ID" value="NYD32040.1"/>
    <property type="molecule type" value="Genomic_DNA"/>
</dbReference>
<protein>
    <submittedName>
        <fullName evidence="1">Alkylhydroperoxidase family enzyme</fullName>
    </submittedName>
</protein>
<sequence length="259" mass="27675">MLRSHAPEVAAALDRLTVVPLDDLVAGEAPEVVAFAEQFAVDVSMVSDEQRDALVAALGPRTRTFAGRLYVADWVPRARRALTQLGQLDPLTGLAAPRPTADGADDPWPALDELWRAIARLRVLDPVTTEVLRLRQARQHNCRICQSLRSRSALVAGGDEETYAAIDDHAGSSSLSERHRTGLAVVDALVWDPAGLGPDLVAAVRAHYSPAEQVELVLDLLRNAANKVAVALGTDAAHVTEGTEVYDVLDDGSVVFGLG</sequence>
<keyword evidence="1" id="KW-0560">Oxidoreductase</keyword>
<keyword evidence="2" id="KW-1185">Reference proteome</keyword>
<proteinExistence type="predicted"/>